<gene>
    <name evidence="1" type="ORF">BO66DRAFT_473378</name>
</gene>
<dbReference type="Proteomes" id="UP000249661">
    <property type="component" value="Unassembled WGS sequence"/>
</dbReference>
<evidence type="ECO:0000313" key="2">
    <source>
        <dbReference type="Proteomes" id="UP000249661"/>
    </source>
</evidence>
<protein>
    <submittedName>
        <fullName evidence="1">FAD/NAD(P)-binding domain-containing protein</fullName>
    </submittedName>
</protein>
<accession>A0ACD1H200</accession>
<name>A0ACD1H200_9EURO</name>
<dbReference type="EMBL" id="KZ824973">
    <property type="protein sequence ID" value="RAH67557.1"/>
    <property type="molecule type" value="Genomic_DNA"/>
</dbReference>
<proteinExistence type="predicted"/>
<reference evidence="1" key="1">
    <citation type="submission" date="2018-02" db="EMBL/GenBank/DDBJ databases">
        <title>The genomes of Aspergillus section Nigri reveals drivers in fungal speciation.</title>
        <authorList>
            <consortium name="DOE Joint Genome Institute"/>
            <person name="Vesth T.C."/>
            <person name="Nybo J."/>
            <person name="Theobald S."/>
            <person name="Brandl J."/>
            <person name="Frisvad J.C."/>
            <person name="Nielsen K.F."/>
            <person name="Lyhne E.K."/>
            <person name="Kogle M.E."/>
            <person name="Kuo A."/>
            <person name="Riley R."/>
            <person name="Clum A."/>
            <person name="Nolan M."/>
            <person name="Lipzen A."/>
            <person name="Salamov A."/>
            <person name="Henrissat B."/>
            <person name="Wiebenga A."/>
            <person name="De vries R.P."/>
            <person name="Grigoriev I.V."/>
            <person name="Mortensen U.H."/>
            <person name="Andersen M.R."/>
            <person name="Baker S.E."/>
        </authorList>
    </citation>
    <scope>NUCLEOTIDE SEQUENCE</scope>
    <source>
        <strain evidence="1">CBS 121060</strain>
    </source>
</reference>
<organism evidence="1 2">
    <name type="scientific">Aspergillus aculeatinus CBS 121060</name>
    <dbReference type="NCBI Taxonomy" id="1448322"/>
    <lineage>
        <taxon>Eukaryota</taxon>
        <taxon>Fungi</taxon>
        <taxon>Dikarya</taxon>
        <taxon>Ascomycota</taxon>
        <taxon>Pezizomycotina</taxon>
        <taxon>Eurotiomycetes</taxon>
        <taxon>Eurotiomycetidae</taxon>
        <taxon>Eurotiales</taxon>
        <taxon>Aspergillaceae</taxon>
        <taxon>Aspergillus</taxon>
        <taxon>Aspergillus subgen. Circumdati</taxon>
    </lineage>
</organism>
<evidence type="ECO:0000313" key="1">
    <source>
        <dbReference type="EMBL" id="RAH67557.1"/>
    </source>
</evidence>
<sequence length="405" mass="45198">MPAVENVAIIGGGLAGLSLALALHQQSISSIVYELRSEPRDLGGAITLSPNSLKILDLLGVYESVVSQGFRCNAFHFRTENDEPFDSYEIGSEEKYGYPGLRVYRKVLIKALLAKCTEKDIRIIFDKKFKRILSETAAGVTWEFDDGTVGTAASLVGADGIHSRVRSYLDSRAEPQFTGVVGVAATIPTDQVNIPQDYQMPVTIMNKAYGAYILAQNLPDGSEMIILKQKRSHALSRQGWEHLLTENEECVDFLKQDAEFFPDIVRMAVAKIDPDTIFLWPFHQVPEMKQWSSEQGRVSIIGDAAHAIPPSSGQGANQVFEDAYTFALICGRCDSSALAQVLPKWKEGRQERVNRLITLAEQMNVRRLPEGANMLSMEAIGSEDFHMDWLFKPNFEEMVQQWMES</sequence>
<keyword evidence="2" id="KW-1185">Reference proteome</keyword>